<evidence type="ECO:0000313" key="7">
    <source>
        <dbReference type="Proteomes" id="UP001208567"/>
    </source>
</evidence>
<dbReference type="PANTHER" id="PTHR33823:SF4">
    <property type="entry name" value="GENERAL STRESS PROTEIN 16O"/>
    <property type="match status" value="1"/>
</dbReference>
<dbReference type="Proteomes" id="UP001208567">
    <property type="component" value="Unassembled WGS sequence"/>
</dbReference>
<evidence type="ECO:0000256" key="1">
    <source>
        <dbReference type="ARBA" id="ARBA00022723"/>
    </source>
</evidence>
<dbReference type="PANTHER" id="PTHR33823">
    <property type="entry name" value="RNA POLYMERASE-BINDING TRANSCRIPTION FACTOR DKSA-RELATED"/>
    <property type="match status" value="1"/>
</dbReference>
<keyword evidence="2" id="KW-0863">Zinc-finger</keyword>
<accession>A0ABQ5NB38</accession>
<comment type="caution">
    <text evidence="6">The sequence shown here is derived from an EMBL/GenBank/DDBJ whole genome shotgun (WGS) entry which is preliminary data.</text>
</comment>
<proteinExistence type="predicted"/>
<keyword evidence="1" id="KW-0479">Metal-binding</keyword>
<protein>
    <submittedName>
        <fullName evidence="6">Molecular chaperone DnaK</fullName>
    </submittedName>
</protein>
<name>A0ABQ5NB38_9CLOT</name>
<sequence>MNSKEIQFFKDRLMKEKRNVTALLNQMEENEAFNSKVELSTELSELSIYDNHPSDIATETFDQERGMALKEHELSIIKKIDDALANIDKGVYGKCARCGNEISKERLDFIPYTEFCIDCQKAVIIKPREKDNRPVEEEVIQRPFGYGFNDYDEIDDEVGFDAEDSYQAVQSFDYRSNVDYEFLDDDPDYVDPMEQISNQQYKNQLPD</sequence>
<dbReference type="Gene3D" id="1.20.120.910">
    <property type="entry name" value="DksA, coiled-coil domain"/>
    <property type="match status" value="1"/>
</dbReference>
<reference evidence="6 7" key="1">
    <citation type="journal article" date="2024" name="Int. J. Syst. Evol. Microbiol.">
        <title>Clostridium omnivorum sp. nov., isolated from anoxic soil under the treatment of reductive soil disinfestation.</title>
        <authorList>
            <person name="Ueki A."/>
            <person name="Tonouchi A."/>
            <person name="Kaku N."/>
            <person name="Honma S."/>
            <person name="Ueki K."/>
        </authorList>
    </citation>
    <scope>NUCLEOTIDE SEQUENCE [LARGE SCALE GENOMIC DNA]</scope>
    <source>
        <strain evidence="6 7">E14</strain>
    </source>
</reference>
<evidence type="ECO:0000256" key="3">
    <source>
        <dbReference type="ARBA" id="ARBA00022833"/>
    </source>
</evidence>
<feature type="domain" description="Zinc finger DksA/TraR C4-type" evidence="5">
    <location>
        <begin position="91"/>
        <end position="121"/>
    </location>
</feature>
<evidence type="ECO:0000313" key="6">
    <source>
        <dbReference type="EMBL" id="GLC32404.1"/>
    </source>
</evidence>
<dbReference type="InterPro" id="IPR014240">
    <property type="entry name" value="YteA"/>
</dbReference>
<dbReference type="RefSeq" id="WP_264851707.1">
    <property type="nucleotide sequence ID" value="NZ_BRXR01000001.1"/>
</dbReference>
<dbReference type="NCBIfam" id="TIGR02890">
    <property type="entry name" value="bacill_yteA"/>
    <property type="match status" value="1"/>
</dbReference>
<dbReference type="SUPFAM" id="SSF109635">
    <property type="entry name" value="DnaK suppressor protein DksA, alpha-hairpin domain"/>
    <property type="match status" value="1"/>
</dbReference>
<feature type="zinc finger region" description="dksA C4-type" evidence="4">
    <location>
        <begin position="95"/>
        <end position="119"/>
    </location>
</feature>
<evidence type="ECO:0000256" key="2">
    <source>
        <dbReference type="ARBA" id="ARBA00022771"/>
    </source>
</evidence>
<keyword evidence="3" id="KW-0862">Zinc</keyword>
<gene>
    <name evidence="6" type="ORF">bsdE14_38140</name>
</gene>
<evidence type="ECO:0000256" key="4">
    <source>
        <dbReference type="PROSITE-ProRule" id="PRU00510"/>
    </source>
</evidence>
<dbReference type="Pfam" id="PF01258">
    <property type="entry name" value="zf-dskA_traR"/>
    <property type="match status" value="1"/>
</dbReference>
<dbReference type="PROSITE" id="PS51128">
    <property type="entry name" value="ZF_DKSA_2"/>
    <property type="match status" value="1"/>
</dbReference>
<dbReference type="EMBL" id="BRXR01000001">
    <property type="protein sequence ID" value="GLC32404.1"/>
    <property type="molecule type" value="Genomic_DNA"/>
</dbReference>
<evidence type="ECO:0000259" key="5">
    <source>
        <dbReference type="Pfam" id="PF01258"/>
    </source>
</evidence>
<dbReference type="SUPFAM" id="SSF57716">
    <property type="entry name" value="Glucocorticoid receptor-like (DNA-binding domain)"/>
    <property type="match status" value="1"/>
</dbReference>
<dbReference type="InterPro" id="IPR037187">
    <property type="entry name" value="DnaK_N"/>
</dbReference>
<keyword evidence="7" id="KW-1185">Reference proteome</keyword>
<dbReference type="InterPro" id="IPR000962">
    <property type="entry name" value="Znf_DskA_TraR"/>
</dbReference>
<organism evidence="6 7">
    <name type="scientific">Clostridium omnivorum</name>
    <dbReference type="NCBI Taxonomy" id="1604902"/>
    <lineage>
        <taxon>Bacteria</taxon>
        <taxon>Bacillati</taxon>
        <taxon>Bacillota</taxon>
        <taxon>Clostridia</taxon>
        <taxon>Eubacteriales</taxon>
        <taxon>Clostridiaceae</taxon>
        <taxon>Clostridium</taxon>
    </lineage>
</organism>